<evidence type="ECO:0000313" key="5">
    <source>
        <dbReference type="Proteomes" id="UP000055019"/>
    </source>
</evidence>
<sequence length="171" mass="18987">MEDVGTLVVVRNEDPCTLDAEALLDEMDASWALFYGESGRTRDFHEEIRSPRSTFLVVRTLAGFAVGCAALRRCDYCVGEVKYLYSRAARAGIGHALMSRLQSDASALGYRSLALRLHLSDRRTIAFCQRNGFAATNRFAGARGAPERKWFEKALIPREDQPKALQLAAQA</sequence>
<name>A0A158KW90_9BURK</name>
<dbReference type="Gene3D" id="3.40.630.30">
    <property type="match status" value="1"/>
</dbReference>
<evidence type="ECO:0000259" key="3">
    <source>
        <dbReference type="PROSITE" id="PS51186"/>
    </source>
</evidence>
<comment type="caution">
    <text evidence="4">The sequence shown here is derived from an EMBL/GenBank/DDBJ whole genome shotgun (WGS) entry which is preliminary data.</text>
</comment>
<keyword evidence="5" id="KW-1185">Reference proteome</keyword>
<keyword evidence="1" id="KW-0808">Transferase</keyword>
<dbReference type="Proteomes" id="UP000055019">
    <property type="component" value="Unassembled WGS sequence"/>
</dbReference>
<dbReference type="Pfam" id="PF00583">
    <property type="entry name" value="Acetyltransf_1"/>
    <property type="match status" value="1"/>
</dbReference>
<feature type="domain" description="N-acetyltransferase" evidence="3">
    <location>
        <begin position="8"/>
        <end position="152"/>
    </location>
</feature>
<dbReference type="AlphaFoldDB" id="A0A158KW90"/>
<evidence type="ECO:0000256" key="1">
    <source>
        <dbReference type="ARBA" id="ARBA00022679"/>
    </source>
</evidence>
<evidence type="ECO:0000256" key="2">
    <source>
        <dbReference type="ARBA" id="ARBA00023315"/>
    </source>
</evidence>
<dbReference type="PANTHER" id="PTHR43877">
    <property type="entry name" value="AMINOALKYLPHOSPHONATE N-ACETYLTRANSFERASE-RELATED-RELATED"/>
    <property type="match status" value="1"/>
</dbReference>
<reference evidence="4" key="1">
    <citation type="submission" date="2016-01" db="EMBL/GenBank/DDBJ databases">
        <authorList>
            <person name="Peeters C."/>
        </authorList>
    </citation>
    <scope>NUCLEOTIDE SEQUENCE [LARGE SCALE GENOMIC DNA]</scope>
    <source>
        <strain evidence="4">LMG 29317</strain>
    </source>
</reference>
<dbReference type="RefSeq" id="WP_160110351.1">
    <property type="nucleotide sequence ID" value="NZ_FCOM02000060.1"/>
</dbReference>
<dbReference type="PANTHER" id="PTHR43877:SF2">
    <property type="entry name" value="AMINOALKYLPHOSPHONATE N-ACETYLTRANSFERASE-RELATED"/>
    <property type="match status" value="1"/>
</dbReference>
<dbReference type="PROSITE" id="PS51186">
    <property type="entry name" value="GNAT"/>
    <property type="match status" value="1"/>
</dbReference>
<gene>
    <name evidence="4" type="ORF">AWB74_07303</name>
</gene>
<accession>A0A158KW90</accession>
<dbReference type="InterPro" id="IPR000182">
    <property type="entry name" value="GNAT_dom"/>
</dbReference>
<dbReference type="InterPro" id="IPR016181">
    <property type="entry name" value="Acyl_CoA_acyltransferase"/>
</dbReference>
<dbReference type="GO" id="GO:0016747">
    <property type="term" value="F:acyltransferase activity, transferring groups other than amino-acyl groups"/>
    <property type="evidence" value="ECO:0007669"/>
    <property type="project" value="InterPro"/>
</dbReference>
<dbReference type="OrthoDB" id="5355033at2"/>
<keyword evidence="2" id="KW-0012">Acyltransferase</keyword>
<protein>
    <recommendedName>
        <fullName evidence="3">N-acetyltransferase domain-containing protein</fullName>
    </recommendedName>
</protein>
<dbReference type="SUPFAM" id="SSF55729">
    <property type="entry name" value="Acyl-CoA N-acyltransferases (Nat)"/>
    <property type="match status" value="1"/>
</dbReference>
<proteinExistence type="predicted"/>
<dbReference type="InterPro" id="IPR050832">
    <property type="entry name" value="Bact_Acetyltransf"/>
</dbReference>
<dbReference type="EMBL" id="FCOM02000060">
    <property type="protein sequence ID" value="SAL85436.1"/>
    <property type="molecule type" value="Genomic_DNA"/>
</dbReference>
<organism evidence="4 5">
    <name type="scientific">Caballeronia arvi</name>
    <dbReference type="NCBI Taxonomy" id="1777135"/>
    <lineage>
        <taxon>Bacteria</taxon>
        <taxon>Pseudomonadati</taxon>
        <taxon>Pseudomonadota</taxon>
        <taxon>Betaproteobacteria</taxon>
        <taxon>Burkholderiales</taxon>
        <taxon>Burkholderiaceae</taxon>
        <taxon>Caballeronia</taxon>
    </lineage>
</organism>
<evidence type="ECO:0000313" key="4">
    <source>
        <dbReference type="EMBL" id="SAL85436.1"/>
    </source>
</evidence>